<reference evidence="2" key="1">
    <citation type="journal article" date="2022" name="Mol. Ecol. Resour.">
        <title>The genomes of chicory, endive, great burdock and yacon provide insights into Asteraceae palaeo-polyploidization history and plant inulin production.</title>
        <authorList>
            <person name="Fan W."/>
            <person name="Wang S."/>
            <person name="Wang H."/>
            <person name="Wang A."/>
            <person name="Jiang F."/>
            <person name="Liu H."/>
            <person name="Zhao H."/>
            <person name="Xu D."/>
            <person name="Zhang Y."/>
        </authorList>
    </citation>
    <scope>NUCLEOTIDE SEQUENCE [LARGE SCALE GENOMIC DNA]</scope>
    <source>
        <strain evidence="2">cv. Niubang</strain>
    </source>
</reference>
<organism evidence="1 2">
    <name type="scientific">Arctium lappa</name>
    <name type="common">Greater burdock</name>
    <name type="synonym">Lappa major</name>
    <dbReference type="NCBI Taxonomy" id="4217"/>
    <lineage>
        <taxon>Eukaryota</taxon>
        <taxon>Viridiplantae</taxon>
        <taxon>Streptophyta</taxon>
        <taxon>Embryophyta</taxon>
        <taxon>Tracheophyta</taxon>
        <taxon>Spermatophyta</taxon>
        <taxon>Magnoliopsida</taxon>
        <taxon>eudicotyledons</taxon>
        <taxon>Gunneridae</taxon>
        <taxon>Pentapetalae</taxon>
        <taxon>asterids</taxon>
        <taxon>campanulids</taxon>
        <taxon>Asterales</taxon>
        <taxon>Asteraceae</taxon>
        <taxon>Carduoideae</taxon>
        <taxon>Cardueae</taxon>
        <taxon>Arctiinae</taxon>
        <taxon>Arctium</taxon>
    </lineage>
</organism>
<proteinExistence type="predicted"/>
<dbReference type="EMBL" id="CM042048">
    <property type="protein sequence ID" value="KAI3758375.1"/>
    <property type="molecule type" value="Genomic_DNA"/>
</dbReference>
<comment type="caution">
    <text evidence="1">The sequence shown here is derived from an EMBL/GenBank/DDBJ whole genome shotgun (WGS) entry which is preliminary data.</text>
</comment>
<dbReference type="Proteomes" id="UP001055879">
    <property type="component" value="Linkage Group LG02"/>
</dbReference>
<name>A0ACB9EI85_ARCLA</name>
<reference evidence="1 2" key="2">
    <citation type="journal article" date="2022" name="Mol. Ecol. Resour.">
        <title>The genomes of chicory, endive, great burdock and yacon provide insights into Asteraceae paleo-polyploidization history and plant inulin production.</title>
        <authorList>
            <person name="Fan W."/>
            <person name="Wang S."/>
            <person name="Wang H."/>
            <person name="Wang A."/>
            <person name="Jiang F."/>
            <person name="Liu H."/>
            <person name="Zhao H."/>
            <person name="Xu D."/>
            <person name="Zhang Y."/>
        </authorList>
    </citation>
    <scope>NUCLEOTIDE SEQUENCE [LARGE SCALE GENOMIC DNA]</scope>
    <source>
        <strain evidence="2">cv. Niubang</strain>
    </source>
</reference>
<sequence>MLMLPCASPASSSYGEHSDEKDSSFVGIDELQQEHFLEVKVDFQETFLGNTSPISCCRFSTSGEKIASASVDGKVRIWTYDSTTSVSRNATINYGADNMSLKWNCKSDRLALLMEPCGTNICVYSSISRAWHRRNMRTWKAMTILPIGKDPLAITSLCFNHNVKILATAVTDIDQKGRGYLCRASVVTPRISFCLLPSEKSARVVRKVGPDSGISHGSCAVPSL</sequence>
<evidence type="ECO:0000313" key="1">
    <source>
        <dbReference type="EMBL" id="KAI3758375.1"/>
    </source>
</evidence>
<gene>
    <name evidence="1" type="ORF">L6452_05935</name>
</gene>
<accession>A0ACB9EI85</accession>
<evidence type="ECO:0000313" key="2">
    <source>
        <dbReference type="Proteomes" id="UP001055879"/>
    </source>
</evidence>
<keyword evidence="2" id="KW-1185">Reference proteome</keyword>
<protein>
    <submittedName>
        <fullName evidence="1">Uncharacterized protein</fullName>
    </submittedName>
</protein>